<proteinExistence type="predicted"/>
<evidence type="ECO:0000313" key="1">
    <source>
        <dbReference type="EMBL" id="NNM71820.1"/>
    </source>
</evidence>
<accession>A0A849I6V7</accession>
<reference evidence="1 2" key="1">
    <citation type="submission" date="2020-04" db="EMBL/GenBank/DDBJ databases">
        <title>Enterovirga sp. isolate from soil.</title>
        <authorList>
            <person name="Chea S."/>
            <person name="Kim D.-U."/>
        </authorList>
    </citation>
    <scope>NUCLEOTIDE SEQUENCE [LARGE SCALE GENOMIC DNA]</scope>
    <source>
        <strain evidence="1 2">DB1703</strain>
    </source>
</reference>
<organism evidence="1 2">
    <name type="scientific">Enterovirga aerilata</name>
    <dbReference type="NCBI Taxonomy" id="2730920"/>
    <lineage>
        <taxon>Bacteria</taxon>
        <taxon>Pseudomonadati</taxon>
        <taxon>Pseudomonadota</taxon>
        <taxon>Alphaproteobacteria</taxon>
        <taxon>Hyphomicrobiales</taxon>
        <taxon>Methylobacteriaceae</taxon>
        <taxon>Enterovirga</taxon>
    </lineage>
</organism>
<name>A0A849I6V7_9HYPH</name>
<comment type="caution">
    <text evidence="1">The sequence shown here is derived from an EMBL/GenBank/DDBJ whole genome shotgun (WGS) entry which is preliminary data.</text>
</comment>
<evidence type="ECO:0000313" key="2">
    <source>
        <dbReference type="Proteomes" id="UP000564885"/>
    </source>
</evidence>
<dbReference type="Proteomes" id="UP000564885">
    <property type="component" value="Unassembled WGS sequence"/>
</dbReference>
<protein>
    <submittedName>
        <fullName evidence="1">Uncharacterized protein</fullName>
    </submittedName>
</protein>
<gene>
    <name evidence="1" type="ORF">HJG44_05330</name>
</gene>
<dbReference type="RefSeq" id="WP_171217355.1">
    <property type="nucleotide sequence ID" value="NZ_JABEPP010000002.1"/>
</dbReference>
<dbReference type="AlphaFoldDB" id="A0A849I6V7"/>
<sequence>MANVAEIEKAVAELSATELAEFRAWFERFEAERFDRRIEQDSAAGRLDRLADEALAEFRSGAAREL</sequence>
<keyword evidence="2" id="KW-1185">Reference proteome</keyword>
<dbReference type="EMBL" id="JABEPP010000002">
    <property type="protein sequence ID" value="NNM71820.1"/>
    <property type="molecule type" value="Genomic_DNA"/>
</dbReference>